<comment type="similarity">
    <text evidence="2">Belongs to the glycosyl hydrolase 29 family.</text>
</comment>
<evidence type="ECO:0000313" key="10">
    <source>
        <dbReference type="EMBL" id="RKD87851.1"/>
    </source>
</evidence>
<comment type="function">
    <text evidence="1">Alpha-L-fucosidase is responsible for hydrolyzing the alpha-1,6-linked fucose joined to the reducing-end N-acetylglucosamine of the carbohydrate moieties of glycoproteins.</text>
</comment>
<sequence length="342" mass="39620">MKKLICIGLLLLSGLTQAQSMKNYLNESDAEFNKRMQWFTDAKFGMFIHFGLYSELGGVWKNDTVEGYAEWIQGMMKIPSDEYSKLTETFNPKDFDADFIVKTAKEAGMKYLVVTSKHHEGFCLWNSDYTDFDVSATPFKRDILAELSAACKKYGLRFGTYYSIIDWHHPTQKHLYGLFEGAEAPADSTWRAEYIVYLKNQVRELIEKYDTDILWFDGDWEAWWNNEVGTDLYNYIRSLKPSIIINNRVAKRESFKKDFGTPEQEHLEEAVNYKWEACYTMNDSWGFKVSDHHWKSAEEVVAKLHDINEKGGNLLLNVGPDGLGRIPEPCVEILKQVGELLK</sequence>
<dbReference type="Pfam" id="PF01120">
    <property type="entry name" value="Alpha_L_fucos"/>
    <property type="match status" value="1"/>
</dbReference>
<dbReference type="PANTHER" id="PTHR10030:SF37">
    <property type="entry name" value="ALPHA-L-FUCOSIDASE-RELATED"/>
    <property type="match status" value="1"/>
</dbReference>
<dbReference type="Proteomes" id="UP000283387">
    <property type="component" value="Unassembled WGS sequence"/>
</dbReference>
<dbReference type="RefSeq" id="WP_120274868.1">
    <property type="nucleotide sequence ID" value="NZ_RAPN01000003.1"/>
</dbReference>
<reference evidence="10 11" key="1">
    <citation type="submission" date="2018-09" db="EMBL/GenBank/DDBJ databases">
        <title>Genomic Encyclopedia of Archaeal and Bacterial Type Strains, Phase II (KMG-II): from individual species to whole genera.</title>
        <authorList>
            <person name="Goeker M."/>
        </authorList>
    </citation>
    <scope>NUCLEOTIDE SEQUENCE [LARGE SCALE GENOMIC DNA]</scope>
    <source>
        <strain evidence="10 11">DSM 27148</strain>
    </source>
</reference>
<evidence type="ECO:0000313" key="11">
    <source>
        <dbReference type="Proteomes" id="UP000283387"/>
    </source>
</evidence>
<feature type="site" description="May be important for catalysis" evidence="7">
    <location>
        <position position="278"/>
    </location>
</feature>
<name>A0A419VX93_9BACT</name>
<evidence type="ECO:0000256" key="5">
    <source>
        <dbReference type="ARBA" id="ARBA00022801"/>
    </source>
</evidence>
<dbReference type="InterPro" id="IPR000933">
    <property type="entry name" value="Glyco_hydro_29"/>
</dbReference>
<organism evidence="10 11">
    <name type="scientific">Mangrovibacterium diazotrophicum</name>
    <dbReference type="NCBI Taxonomy" id="1261403"/>
    <lineage>
        <taxon>Bacteria</taxon>
        <taxon>Pseudomonadati</taxon>
        <taxon>Bacteroidota</taxon>
        <taxon>Bacteroidia</taxon>
        <taxon>Marinilabiliales</taxon>
        <taxon>Prolixibacteraceae</taxon>
        <taxon>Mangrovibacterium</taxon>
    </lineage>
</organism>
<evidence type="ECO:0000256" key="7">
    <source>
        <dbReference type="PIRSR" id="PIRSR001092-1"/>
    </source>
</evidence>
<keyword evidence="5" id="KW-0378">Hydrolase</keyword>
<dbReference type="InterPro" id="IPR016286">
    <property type="entry name" value="FUC_metazoa-typ"/>
</dbReference>
<dbReference type="PIRSF" id="PIRSF001092">
    <property type="entry name" value="Alpha-L-fucosidase"/>
    <property type="match status" value="1"/>
</dbReference>
<dbReference type="GO" id="GO:0005764">
    <property type="term" value="C:lysosome"/>
    <property type="evidence" value="ECO:0007669"/>
    <property type="project" value="TreeGrafter"/>
</dbReference>
<dbReference type="PRINTS" id="PR00741">
    <property type="entry name" value="GLHYDRLASE29"/>
</dbReference>
<dbReference type="Gene3D" id="3.20.20.80">
    <property type="entry name" value="Glycosidases"/>
    <property type="match status" value="1"/>
</dbReference>
<dbReference type="PANTHER" id="PTHR10030">
    <property type="entry name" value="ALPHA-L-FUCOSIDASE"/>
    <property type="match status" value="1"/>
</dbReference>
<dbReference type="SUPFAM" id="SSF51445">
    <property type="entry name" value="(Trans)glycosidases"/>
    <property type="match status" value="1"/>
</dbReference>
<dbReference type="InterPro" id="IPR057739">
    <property type="entry name" value="Glyco_hydro_29_N"/>
</dbReference>
<evidence type="ECO:0000256" key="3">
    <source>
        <dbReference type="ARBA" id="ARBA00012662"/>
    </source>
</evidence>
<dbReference type="SMART" id="SM00812">
    <property type="entry name" value="Alpha_L_fucos"/>
    <property type="match status" value="1"/>
</dbReference>
<feature type="domain" description="Glycoside hydrolase family 29 N-terminal" evidence="9">
    <location>
        <begin position="18"/>
        <end position="342"/>
    </location>
</feature>
<dbReference type="GO" id="GO:0016139">
    <property type="term" value="P:glycoside catabolic process"/>
    <property type="evidence" value="ECO:0007669"/>
    <property type="project" value="TreeGrafter"/>
</dbReference>
<dbReference type="EC" id="3.2.1.51" evidence="3"/>
<evidence type="ECO:0000259" key="9">
    <source>
        <dbReference type="Pfam" id="PF01120"/>
    </source>
</evidence>
<protein>
    <recommendedName>
        <fullName evidence="3">alpha-L-fucosidase</fullName>
        <ecNumber evidence="3">3.2.1.51</ecNumber>
    </recommendedName>
</protein>
<evidence type="ECO:0000256" key="8">
    <source>
        <dbReference type="SAM" id="SignalP"/>
    </source>
</evidence>
<feature type="signal peptide" evidence="8">
    <location>
        <begin position="1"/>
        <end position="18"/>
    </location>
</feature>
<comment type="caution">
    <text evidence="10">The sequence shown here is derived from an EMBL/GenBank/DDBJ whole genome shotgun (WGS) entry which is preliminary data.</text>
</comment>
<feature type="chain" id="PRO_5019255530" description="alpha-L-fucosidase" evidence="8">
    <location>
        <begin position="19"/>
        <end position="342"/>
    </location>
</feature>
<dbReference type="InterPro" id="IPR017853">
    <property type="entry name" value="GH"/>
</dbReference>
<gene>
    <name evidence="10" type="ORF">BC643_3858</name>
</gene>
<evidence type="ECO:0000256" key="4">
    <source>
        <dbReference type="ARBA" id="ARBA00022729"/>
    </source>
</evidence>
<evidence type="ECO:0000256" key="2">
    <source>
        <dbReference type="ARBA" id="ARBA00007951"/>
    </source>
</evidence>
<evidence type="ECO:0000256" key="6">
    <source>
        <dbReference type="ARBA" id="ARBA00023295"/>
    </source>
</evidence>
<dbReference type="EMBL" id="RAPN01000003">
    <property type="protein sequence ID" value="RKD87851.1"/>
    <property type="molecule type" value="Genomic_DNA"/>
</dbReference>
<accession>A0A419VX93</accession>
<proteinExistence type="inferred from homology"/>
<keyword evidence="4 8" id="KW-0732">Signal</keyword>
<dbReference type="GO" id="GO:0004560">
    <property type="term" value="F:alpha-L-fucosidase activity"/>
    <property type="evidence" value="ECO:0007669"/>
    <property type="project" value="InterPro"/>
</dbReference>
<dbReference type="OrthoDB" id="1389336at2"/>
<keyword evidence="6" id="KW-0326">Glycosidase</keyword>
<dbReference type="GO" id="GO:0006004">
    <property type="term" value="P:fucose metabolic process"/>
    <property type="evidence" value="ECO:0007669"/>
    <property type="project" value="InterPro"/>
</dbReference>
<evidence type="ECO:0000256" key="1">
    <source>
        <dbReference type="ARBA" id="ARBA00004071"/>
    </source>
</evidence>
<keyword evidence="11" id="KW-1185">Reference proteome</keyword>
<dbReference type="AlphaFoldDB" id="A0A419VX93"/>